<dbReference type="Proteomes" id="UP001234297">
    <property type="component" value="Chromosome 7"/>
</dbReference>
<name>A0ACC2LE26_PERAE</name>
<dbReference type="EMBL" id="CM056815">
    <property type="protein sequence ID" value="KAJ8631719.1"/>
    <property type="molecule type" value="Genomic_DNA"/>
</dbReference>
<sequence>MGLVRRTHFFHGFKKQGSLLFKKTIRKARLVLTDVTPAELLTRAATNRSSRIPEQKTMALISRAAFEIEDYWRIVSILHKRLSRFNKKHWRKSYKALILLEYLLTHGPKSFAADFQSDTDDIKKLGSFHYNDKAGFNWGLAVRNKTERILQLLGNENLLKEERNRARQLIYGIEGWSFGQQSMAPPERVIQHESCSELCRKHNSHFNEQSQQENSFSSIRENFTSDKGHQTENSDPWENFDEVQISPKTSTQSSRKNNVPHQSSSKIILTNHFLRKPNVWDNELKPLLGSQEA</sequence>
<protein>
    <submittedName>
        <fullName evidence="1">Uncharacterized protein</fullName>
    </submittedName>
</protein>
<proteinExistence type="predicted"/>
<evidence type="ECO:0000313" key="2">
    <source>
        <dbReference type="Proteomes" id="UP001234297"/>
    </source>
</evidence>
<organism evidence="1 2">
    <name type="scientific">Persea americana</name>
    <name type="common">Avocado</name>
    <dbReference type="NCBI Taxonomy" id="3435"/>
    <lineage>
        <taxon>Eukaryota</taxon>
        <taxon>Viridiplantae</taxon>
        <taxon>Streptophyta</taxon>
        <taxon>Embryophyta</taxon>
        <taxon>Tracheophyta</taxon>
        <taxon>Spermatophyta</taxon>
        <taxon>Magnoliopsida</taxon>
        <taxon>Magnoliidae</taxon>
        <taxon>Laurales</taxon>
        <taxon>Lauraceae</taxon>
        <taxon>Persea</taxon>
    </lineage>
</organism>
<gene>
    <name evidence="1" type="ORF">MRB53_025042</name>
</gene>
<accession>A0ACC2LE26</accession>
<evidence type="ECO:0000313" key="1">
    <source>
        <dbReference type="EMBL" id="KAJ8631719.1"/>
    </source>
</evidence>
<reference evidence="1 2" key="1">
    <citation type="journal article" date="2022" name="Hortic Res">
        <title>A haplotype resolved chromosomal level avocado genome allows analysis of novel avocado genes.</title>
        <authorList>
            <person name="Nath O."/>
            <person name="Fletcher S.J."/>
            <person name="Hayward A."/>
            <person name="Shaw L.M."/>
            <person name="Masouleh A.K."/>
            <person name="Furtado A."/>
            <person name="Henry R.J."/>
            <person name="Mitter N."/>
        </authorList>
    </citation>
    <scope>NUCLEOTIDE SEQUENCE [LARGE SCALE GENOMIC DNA]</scope>
    <source>
        <strain evidence="2">cv. Hass</strain>
    </source>
</reference>
<comment type="caution">
    <text evidence="1">The sequence shown here is derived from an EMBL/GenBank/DDBJ whole genome shotgun (WGS) entry which is preliminary data.</text>
</comment>
<keyword evidence="2" id="KW-1185">Reference proteome</keyword>